<proteinExistence type="predicted"/>
<dbReference type="Proteomes" id="UP001557470">
    <property type="component" value="Unassembled WGS sequence"/>
</dbReference>
<protein>
    <submittedName>
        <fullName evidence="1">Uncharacterized protein</fullName>
    </submittedName>
</protein>
<accession>A0ABD0Y6K1</accession>
<reference evidence="1 2" key="1">
    <citation type="submission" date="2024-06" db="EMBL/GenBank/DDBJ databases">
        <authorList>
            <person name="Pan Q."/>
            <person name="Wen M."/>
            <person name="Jouanno E."/>
            <person name="Zahm M."/>
            <person name="Klopp C."/>
            <person name="Cabau C."/>
            <person name="Louis A."/>
            <person name="Berthelot C."/>
            <person name="Parey E."/>
            <person name="Roest Crollius H."/>
            <person name="Montfort J."/>
            <person name="Robinson-Rechavi M."/>
            <person name="Bouchez O."/>
            <person name="Lampietro C."/>
            <person name="Lopez Roques C."/>
            <person name="Donnadieu C."/>
            <person name="Postlethwait J."/>
            <person name="Bobe J."/>
            <person name="Verreycken H."/>
            <person name="Guiguen Y."/>
        </authorList>
    </citation>
    <scope>NUCLEOTIDE SEQUENCE [LARGE SCALE GENOMIC DNA]</scope>
    <source>
        <strain evidence="1">Up_M1</strain>
        <tissue evidence="1">Testis</tissue>
    </source>
</reference>
<organism evidence="1 2">
    <name type="scientific">Umbra pygmaea</name>
    <name type="common">Eastern mudminnow</name>
    <dbReference type="NCBI Taxonomy" id="75934"/>
    <lineage>
        <taxon>Eukaryota</taxon>
        <taxon>Metazoa</taxon>
        <taxon>Chordata</taxon>
        <taxon>Craniata</taxon>
        <taxon>Vertebrata</taxon>
        <taxon>Euteleostomi</taxon>
        <taxon>Actinopterygii</taxon>
        <taxon>Neopterygii</taxon>
        <taxon>Teleostei</taxon>
        <taxon>Protacanthopterygii</taxon>
        <taxon>Esociformes</taxon>
        <taxon>Umbridae</taxon>
        <taxon>Umbra</taxon>
    </lineage>
</organism>
<keyword evidence="2" id="KW-1185">Reference proteome</keyword>
<comment type="caution">
    <text evidence="1">The sequence shown here is derived from an EMBL/GenBank/DDBJ whole genome shotgun (WGS) entry which is preliminary data.</text>
</comment>
<dbReference type="EMBL" id="JAGEUA010000001">
    <property type="protein sequence ID" value="KAL1020872.1"/>
    <property type="molecule type" value="Genomic_DNA"/>
</dbReference>
<evidence type="ECO:0000313" key="2">
    <source>
        <dbReference type="Proteomes" id="UP001557470"/>
    </source>
</evidence>
<name>A0ABD0Y6K1_UMBPY</name>
<sequence>MVVLGGLVASGSLHFPTLIEDCGKMKRSIDTLYHSISEKLAYRNTSRRIRAGYSGAINMFLSDCLLLQCTTIGGSPHVTSRLTPWATTTLQPNLLDMAPVKVKGAKRHNYQRFHSSVLLSPLLLV</sequence>
<gene>
    <name evidence="1" type="ORF">UPYG_G00005800</name>
</gene>
<dbReference type="AlphaFoldDB" id="A0ABD0Y6K1"/>
<evidence type="ECO:0000313" key="1">
    <source>
        <dbReference type="EMBL" id="KAL1020872.1"/>
    </source>
</evidence>